<dbReference type="InterPro" id="IPR045875">
    <property type="entry name" value="NTF2"/>
</dbReference>
<evidence type="ECO:0000256" key="1">
    <source>
        <dbReference type="ARBA" id="ARBA00022490"/>
    </source>
</evidence>
<name>A0A4P9X5T9_9FUNG</name>
<dbReference type="Proteomes" id="UP000274922">
    <property type="component" value="Unassembled WGS sequence"/>
</dbReference>
<evidence type="ECO:0000259" key="3">
    <source>
        <dbReference type="PROSITE" id="PS50177"/>
    </source>
</evidence>
<keyword evidence="1 2" id="KW-0963">Cytoplasm</keyword>
<dbReference type="Pfam" id="PF02136">
    <property type="entry name" value="NTF2"/>
    <property type="match status" value="1"/>
</dbReference>
<gene>
    <name evidence="4" type="ORF">CXG81DRAFT_26789</name>
</gene>
<accession>A0A4P9X5T9</accession>
<dbReference type="PROSITE" id="PS50177">
    <property type="entry name" value="NTF2_DOMAIN"/>
    <property type="match status" value="1"/>
</dbReference>
<dbReference type="CDD" id="cd00780">
    <property type="entry name" value="NTF2"/>
    <property type="match status" value="1"/>
</dbReference>
<comment type="subcellular location">
    <subcellularLocation>
        <location evidence="2">Cytoplasm</location>
    </subcellularLocation>
    <subcellularLocation>
        <location evidence="2">Nucleus</location>
    </subcellularLocation>
</comment>
<dbReference type="SUPFAM" id="SSF54427">
    <property type="entry name" value="NTF2-like"/>
    <property type="match status" value="1"/>
</dbReference>
<dbReference type="EMBL" id="ML014212">
    <property type="protein sequence ID" value="RKP00516.1"/>
    <property type="molecule type" value="Genomic_DNA"/>
</dbReference>
<dbReference type="GO" id="GO:0051028">
    <property type="term" value="P:mRNA transport"/>
    <property type="evidence" value="ECO:0007669"/>
    <property type="project" value="UniProtKB-UniRule"/>
</dbReference>
<keyword evidence="2" id="KW-0539">Nucleus</keyword>
<dbReference type="AlphaFoldDB" id="A0A4P9X5T9"/>
<dbReference type="STRING" id="1555241.A0A4P9X5T9"/>
<dbReference type="OrthoDB" id="6507044at2759"/>
<keyword evidence="2" id="KW-0813">Transport</keyword>
<dbReference type="InterPro" id="IPR032710">
    <property type="entry name" value="NTF2-like_dom_sf"/>
</dbReference>
<dbReference type="GO" id="GO:0005635">
    <property type="term" value="C:nuclear envelope"/>
    <property type="evidence" value="ECO:0007669"/>
    <property type="project" value="UniProtKB-ARBA"/>
</dbReference>
<dbReference type="FunFam" id="3.10.450.50:FF:000005">
    <property type="entry name" value="Nuclear transport factor 2"/>
    <property type="match status" value="1"/>
</dbReference>
<reference evidence="5" key="1">
    <citation type="journal article" date="2018" name="Nat. Microbiol.">
        <title>Leveraging single-cell genomics to expand the fungal tree of life.</title>
        <authorList>
            <person name="Ahrendt S.R."/>
            <person name="Quandt C.A."/>
            <person name="Ciobanu D."/>
            <person name="Clum A."/>
            <person name="Salamov A."/>
            <person name="Andreopoulos B."/>
            <person name="Cheng J.F."/>
            <person name="Woyke T."/>
            <person name="Pelin A."/>
            <person name="Henrissat B."/>
            <person name="Reynolds N.K."/>
            <person name="Benny G.L."/>
            <person name="Smith M.E."/>
            <person name="James T.Y."/>
            <person name="Grigoriev I.V."/>
        </authorList>
    </citation>
    <scope>NUCLEOTIDE SEQUENCE [LARGE SCALE GENOMIC DNA]</scope>
    <source>
        <strain evidence="5">ATCC 52028</strain>
    </source>
</reference>
<dbReference type="PANTHER" id="PTHR12612">
    <property type="entry name" value="NUCLEAR TRANSPORT FACTOR 2"/>
    <property type="match status" value="1"/>
</dbReference>
<evidence type="ECO:0000313" key="5">
    <source>
        <dbReference type="Proteomes" id="UP000274922"/>
    </source>
</evidence>
<dbReference type="InterPro" id="IPR002075">
    <property type="entry name" value="NTF2_dom"/>
</dbReference>
<protein>
    <recommendedName>
        <fullName evidence="2">NTF2-related export protein</fullName>
    </recommendedName>
</protein>
<dbReference type="Gene3D" id="3.10.450.50">
    <property type="match status" value="1"/>
</dbReference>
<dbReference type="GO" id="GO:0006606">
    <property type="term" value="P:protein import into nucleus"/>
    <property type="evidence" value="ECO:0007669"/>
    <property type="project" value="UniProtKB-ARBA"/>
</dbReference>
<organism evidence="4 5">
    <name type="scientific">Caulochytrium protostelioides</name>
    <dbReference type="NCBI Taxonomy" id="1555241"/>
    <lineage>
        <taxon>Eukaryota</taxon>
        <taxon>Fungi</taxon>
        <taxon>Fungi incertae sedis</taxon>
        <taxon>Chytridiomycota</taxon>
        <taxon>Chytridiomycota incertae sedis</taxon>
        <taxon>Chytridiomycetes</taxon>
        <taxon>Caulochytriales</taxon>
        <taxon>Caulochytriaceae</taxon>
        <taxon>Caulochytrium</taxon>
    </lineage>
</organism>
<keyword evidence="5" id="KW-1185">Reference proteome</keyword>
<evidence type="ECO:0000256" key="2">
    <source>
        <dbReference type="RuleBase" id="RU369002"/>
    </source>
</evidence>
<dbReference type="GO" id="GO:0005737">
    <property type="term" value="C:cytoplasm"/>
    <property type="evidence" value="ECO:0007669"/>
    <property type="project" value="UniProtKB-SubCell"/>
</dbReference>
<feature type="domain" description="NTF2" evidence="3">
    <location>
        <begin position="7"/>
        <end position="122"/>
    </location>
</feature>
<proteinExistence type="predicted"/>
<sequence length="138" mass="15411">MADHNGIAKQFVDYYYQTFDSNRNALGALYKDVSMLTFEGQPFQGVQAISEKLVSLPFSRVQHKVSTIDAQPSNPQVAGAMSVLVTGALLVDDEQRPMNFTQSFQLIPDGSTYFVYNDVFRLNRSRPSPPESVVTQAR</sequence>
<dbReference type="InterPro" id="IPR018222">
    <property type="entry name" value="Nuclear_transport_factor_2_euk"/>
</dbReference>
<evidence type="ECO:0000313" key="4">
    <source>
        <dbReference type="EMBL" id="RKP00516.1"/>
    </source>
</evidence>
<comment type="function">
    <text evidence="2">Has a role in nuclear-cytoplasmic transport of proteins and mRNAs.</text>
</comment>
<keyword evidence="2" id="KW-0653">Protein transport</keyword>